<keyword evidence="3 10" id="KW-0285">Flavoprotein</keyword>
<evidence type="ECO:0000256" key="10">
    <source>
        <dbReference type="PIRNR" id="PIRNR006268"/>
    </source>
</evidence>
<proteinExistence type="inferred from homology"/>
<feature type="binding site" evidence="11">
    <location>
        <position position="251"/>
    </location>
    <ligand>
        <name>Mg(2+)</name>
        <dbReference type="ChEBI" id="CHEBI:18420"/>
    </ligand>
</feature>
<evidence type="ECO:0000256" key="8">
    <source>
        <dbReference type="ARBA" id="ARBA00031306"/>
    </source>
</evidence>
<dbReference type="EC" id="2.7.1.180" evidence="1 10"/>
<reference evidence="12" key="1">
    <citation type="submission" date="2022-07" db="EMBL/GenBank/DDBJ databases">
        <authorList>
            <person name="Li W.-J."/>
            <person name="Deng Q.-Q."/>
        </authorList>
    </citation>
    <scope>NUCLEOTIDE SEQUENCE</scope>
    <source>
        <strain evidence="12">SYSU M60031</strain>
    </source>
</reference>
<comment type="caution">
    <text evidence="12">The sequence shown here is derived from an EMBL/GenBank/DDBJ whole genome shotgun (WGS) entry which is preliminary data.</text>
</comment>
<evidence type="ECO:0000256" key="6">
    <source>
        <dbReference type="ARBA" id="ARBA00022827"/>
    </source>
</evidence>
<evidence type="ECO:0000256" key="3">
    <source>
        <dbReference type="ARBA" id="ARBA00022630"/>
    </source>
</evidence>
<evidence type="ECO:0000313" key="13">
    <source>
        <dbReference type="Proteomes" id="UP001156102"/>
    </source>
</evidence>
<keyword evidence="4 10" id="KW-0808">Transferase</keyword>
<accession>A0AA41X5R5</accession>
<comment type="cofactor">
    <cofactor evidence="11">
        <name>Mg(2+)</name>
        <dbReference type="ChEBI" id="CHEBI:18420"/>
    </cofactor>
    <cofactor evidence="11">
        <name>Mn(2+)</name>
        <dbReference type="ChEBI" id="CHEBI:29035"/>
    </cofactor>
    <text evidence="11">Magnesium. Can also use manganese.</text>
</comment>
<dbReference type="InterPro" id="IPR003374">
    <property type="entry name" value="ApbE-like_sf"/>
</dbReference>
<comment type="catalytic activity">
    <reaction evidence="9 10">
        <text>L-threonyl-[protein] + FAD = FMN-L-threonyl-[protein] + AMP + H(+)</text>
        <dbReference type="Rhea" id="RHEA:36847"/>
        <dbReference type="Rhea" id="RHEA-COMP:11060"/>
        <dbReference type="Rhea" id="RHEA-COMP:11061"/>
        <dbReference type="ChEBI" id="CHEBI:15378"/>
        <dbReference type="ChEBI" id="CHEBI:30013"/>
        <dbReference type="ChEBI" id="CHEBI:57692"/>
        <dbReference type="ChEBI" id="CHEBI:74257"/>
        <dbReference type="ChEBI" id="CHEBI:456215"/>
        <dbReference type="EC" id="2.7.1.180"/>
    </reaction>
</comment>
<dbReference type="Gene3D" id="3.10.520.10">
    <property type="entry name" value="ApbE-like domains"/>
    <property type="match status" value="1"/>
</dbReference>
<name>A0AA41X5R5_9BACI</name>
<dbReference type="PANTHER" id="PTHR30040">
    <property type="entry name" value="THIAMINE BIOSYNTHESIS LIPOPROTEIN APBE"/>
    <property type="match status" value="1"/>
</dbReference>
<protein>
    <recommendedName>
        <fullName evidence="2 10">FAD:protein FMN transferase</fullName>
        <ecNumber evidence="1 10">2.7.1.180</ecNumber>
    </recommendedName>
    <alternativeName>
        <fullName evidence="8 10">Flavin transferase</fullName>
    </alternativeName>
</protein>
<keyword evidence="13" id="KW-1185">Reference proteome</keyword>
<evidence type="ECO:0000256" key="5">
    <source>
        <dbReference type="ARBA" id="ARBA00022723"/>
    </source>
</evidence>
<dbReference type="Pfam" id="PF02424">
    <property type="entry name" value="ApbE"/>
    <property type="match status" value="1"/>
</dbReference>
<evidence type="ECO:0000256" key="2">
    <source>
        <dbReference type="ARBA" id="ARBA00016337"/>
    </source>
</evidence>
<dbReference type="EMBL" id="JANCLT010000006">
    <property type="protein sequence ID" value="MCP8969434.1"/>
    <property type="molecule type" value="Genomic_DNA"/>
</dbReference>
<keyword evidence="6 10" id="KW-0274">FAD</keyword>
<dbReference type="RefSeq" id="WP_254759356.1">
    <property type="nucleotide sequence ID" value="NZ_JANCLT010000006.1"/>
</dbReference>
<evidence type="ECO:0000256" key="9">
    <source>
        <dbReference type="ARBA" id="ARBA00048540"/>
    </source>
</evidence>
<dbReference type="PANTHER" id="PTHR30040:SF2">
    <property type="entry name" value="FAD:PROTEIN FMN TRANSFERASE"/>
    <property type="match status" value="1"/>
</dbReference>
<dbReference type="PIRSF" id="PIRSF006268">
    <property type="entry name" value="ApbE"/>
    <property type="match status" value="1"/>
</dbReference>
<keyword evidence="5 10" id="KW-0479">Metal-binding</keyword>
<gene>
    <name evidence="12" type="ORF">NK662_12940</name>
</gene>
<evidence type="ECO:0000256" key="4">
    <source>
        <dbReference type="ARBA" id="ARBA00022679"/>
    </source>
</evidence>
<evidence type="ECO:0000256" key="11">
    <source>
        <dbReference type="PIRSR" id="PIRSR006268-2"/>
    </source>
</evidence>
<feature type="binding site" evidence="11">
    <location>
        <position position="142"/>
    </location>
    <ligand>
        <name>Mg(2+)</name>
        <dbReference type="ChEBI" id="CHEBI:18420"/>
    </ligand>
</feature>
<comment type="similarity">
    <text evidence="10">Belongs to the ApbE family.</text>
</comment>
<sequence length="290" mass="31984">MQAYSFQSMSTNIQAAAVDLRADTAMQVEALFTEAEQIFSRFRPDSELSRLNQRVDKETAVSSFMFDVLRQAARFHQETDGLFQPGILSALEQAGYRQSIELIRDRELYGQHADSQPVHALPYVLNEQTKTAILHRPIDLGGIVKGWAVDRAAELLSPLEYGFVNAGGDIRIFGTLPQPLQVGIEHPLAANRIFETLSLVSGAVATSSTGKRRWLQNGDLSHHLIDPRTGAPADSAIVSATVTAVTATEADVRAKVTLLLDEQAGRKQAEMWNSRTVLMNCRGEIWRNPA</sequence>
<dbReference type="Proteomes" id="UP001156102">
    <property type="component" value="Unassembled WGS sequence"/>
</dbReference>
<dbReference type="GO" id="GO:0046872">
    <property type="term" value="F:metal ion binding"/>
    <property type="evidence" value="ECO:0007669"/>
    <property type="project" value="UniProtKB-UniRule"/>
</dbReference>
<dbReference type="GO" id="GO:0016740">
    <property type="term" value="F:transferase activity"/>
    <property type="evidence" value="ECO:0007669"/>
    <property type="project" value="UniProtKB-UniRule"/>
</dbReference>
<evidence type="ECO:0000256" key="7">
    <source>
        <dbReference type="ARBA" id="ARBA00022842"/>
    </source>
</evidence>
<keyword evidence="7 10" id="KW-0460">Magnesium</keyword>
<organism evidence="12 13">
    <name type="scientific">Ectobacillus ponti</name>
    <dbReference type="NCBI Taxonomy" id="2961894"/>
    <lineage>
        <taxon>Bacteria</taxon>
        <taxon>Bacillati</taxon>
        <taxon>Bacillota</taxon>
        <taxon>Bacilli</taxon>
        <taxon>Bacillales</taxon>
        <taxon>Bacillaceae</taxon>
        <taxon>Ectobacillus</taxon>
    </lineage>
</organism>
<dbReference type="AlphaFoldDB" id="A0AA41X5R5"/>
<dbReference type="SUPFAM" id="SSF143631">
    <property type="entry name" value="ApbE-like"/>
    <property type="match status" value="1"/>
</dbReference>
<evidence type="ECO:0000256" key="1">
    <source>
        <dbReference type="ARBA" id="ARBA00011955"/>
    </source>
</evidence>
<evidence type="ECO:0000313" key="12">
    <source>
        <dbReference type="EMBL" id="MCP8969434.1"/>
    </source>
</evidence>
<dbReference type="InterPro" id="IPR024932">
    <property type="entry name" value="ApbE"/>
</dbReference>